<evidence type="ECO:0000256" key="1">
    <source>
        <dbReference type="SAM" id="MobiDB-lite"/>
    </source>
</evidence>
<organism evidence="2 3">
    <name type="scientific">Pleurodeles waltl</name>
    <name type="common">Iberian ribbed newt</name>
    <dbReference type="NCBI Taxonomy" id="8319"/>
    <lineage>
        <taxon>Eukaryota</taxon>
        <taxon>Metazoa</taxon>
        <taxon>Chordata</taxon>
        <taxon>Craniata</taxon>
        <taxon>Vertebrata</taxon>
        <taxon>Euteleostomi</taxon>
        <taxon>Amphibia</taxon>
        <taxon>Batrachia</taxon>
        <taxon>Caudata</taxon>
        <taxon>Salamandroidea</taxon>
        <taxon>Salamandridae</taxon>
        <taxon>Pleurodelinae</taxon>
        <taxon>Pleurodeles</taxon>
    </lineage>
</organism>
<feature type="region of interest" description="Disordered" evidence="1">
    <location>
        <begin position="1"/>
        <end position="22"/>
    </location>
</feature>
<accession>A0AAV7KNF2</accession>
<dbReference type="Proteomes" id="UP001066276">
    <property type="component" value="Chromosome 12"/>
</dbReference>
<name>A0AAV7KNF2_PLEWA</name>
<gene>
    <name evidence="2" type="ORF">NDU88_000001</name>
</gene>
<proteinExistence type="predicted"/>
<evidence type="ECO:0000313" key="3">
    <source>
        <dbReference type="Proteomes" id="UP001066276"/>
    </source>
</evidence>
<reference evidence="2" key="1">
    <citation type="journal article" date="2022" name="bioRxiv">
        <title>Sequencing and chromosome-scale assembly of the giantPleurodeles waltlgenome.</title>
        <authorList>
            <person name="Brown T."/>
            <person name="Elewa A."/>
            <person name="Iarovenko S."/>
            <person name="Subramanian E."/>
            <person name="Araus A.J."/>
            <person name="Petzold A."/>
            <person name="Susuki M."/>
            <person name="Suzuki K.-i.T."/>
            <person name="Hayashi T."/>
            <person name="Toyoda A."/>
            <person name="Oliveira C."/>
            <person name="Osipova E."/>
            <person name="Leigh N.D."/>
            <person name="Simon A."/>
            <person name="Yun M.H."/>
        </authorList>
    </citation>
    <scope>NUCLEOTIDE SEQUENCE</scope>
    <source>
        <strain evidence="2">20211129_DDA</strain>
        <tissue evidence="2">Liver</tissue>
    </source>
</reference>
<dbReference type="EMBL" id="JANPWB010000016">
    <property type="protein sequence ID" value="KAJ1079764.1"/>
    <property type="molecule type" value="Genomic_DNA"/>
</dbReference>
<dbReference type="AlphaFoldDB" id="A0AAV7KNF2"/>
<comment type="caution">
    <text evidence="2">The sequence shown here is derived from an EMBL/GenBank/DDBJ whole genome shotgun (WGS) entry which is preliminary data.</text>
</comment>
<keyword evidence="3" id="KW-1185">Reference proteome</keyword>
<sequence>MVDTEASAPEQQRQFTHCPAEGARRMQMAAEQGLPISTCGIRFRVGGSRVSTACGWLPYPGLTMGARALPLPGQLRQRRHRLPVHTRGPSVRGERRRTLGAPVCSCPGPGPEAAAAQDLRR</sequence>
<protein>
    <submittedName>
        <fullName evidence="2">Uncharacterized protein</fullName>
    </submittedName>
</protein>
<evidence type="ECO:0000313" key="2">
    <source>
        <dbReference type="EMBL" id="KAJ1079764.1"/>
    </source>
</evidence>
<feature type="region of interest" description="Disordered" evidence="1">
    <location>
        <begin position="84"/>
        <end position="121"/>
    </location>
</feature>